<dbReference type="RefSeq" id="WP_231330959.1">
    <property type="nucleotide sequence ID" value="NZ_CP059572.1"/>
</dbReference>
<name>A0ABX8R1Z6_9ACTN</name>
<gene>
    <name evidence="1" type="ORF">AGRA3207_006492</name>
</gene>
<proteinExistence type="predicted"/>
<reference evidence="1" key="1">
    <citation type="submission" date="2020-07" db="EMBL/GenBank/DDBJ databases">
        <authorList>
            <person name="Tarantini F.S."/>
            <person name="Hong K.W."/>
            <person name="Chan K.G."/>
        </authorList>
    </citation>
    <scope>NUCLEOTIDE SEQUENCE</scope>
    <source>
        <strain evidence="1">32-07</strain>
    </source>
</reference>
<organism evidence="1 2">
    <name type="scientific">Actinomadura graeca</name>
    <dbReference type="NCBI Taxonomy" id="2750812"/>
    <lineage>
        <taxon>Bacteria</taxon>
        <taxon>Bacillati</taxon>
        <taxon>Actinomycetota</taxon>
        <taxon>Actinomycetes</taxon>
        <taxon>Streptosporangiales</taxon>
        <taxon>Thermomonosporaceae</taxon>
        <taxon>Actinomadura</taxon>
    </lineage>
</organism>
<dbReference type="Proteomes" id="UP001049518">
    <property type="component" value="Chromosome"/>
</dbReference>
<sequence>MTESEVPIMCTLSPNNMVERLTRFESLFAEALTAVERKALSLRLTFDADAEKEAAIRDLFALEQQCCAFLTLTCTRTAAGLIVDVTVPRDAEPTLDGIQTLAGRNAPPEIVAQGWTG</sequence>
<evidence type="ECO:0000313" key="2">
    <source>
        <dbReference type="Proteomes" id="UP001049518"/>
    </source>
</evidence>
<keyword evidence="2" id="KW-1185">Reference proteome</keyword>
<evidence type="ECO:0000313" key="1">
    <source>
        <dbReference type="EMBL" id="QXJ25055.1"/>
    </source>
</evidence>
<accession>A0ABX8R1Z6</accession>
<protein>
    <submittedName>
        <fullName evidence="1">Uncharacterized protein</fullName>
    </submittedName>
</protein>
<dbReference type="EMBL" id="CP059572">
    <property type="protein sequence ID" value="QXJ25055.1"/>
    <property type="molecule type" value="Genomic_DNA"/>
</dbReference>